<accession>B0VVC0</accession>
<evidence type="ECO:0000313" key="2">
    <source>
        <dbReference type="EMBL" id="CAP03000.1"/>
    </source>
</evidence>
<dbReference type="EMBL" id="CU468232">
    <property type="protein sequence ID" value="CAP02950.1"/>
    <property type="molecule type" value="Genomic_DNA"/>
</dbReference>
<dbReference type="AlphaFoldDB" id="B0VVC0"/>
<dbReference type="Proteomes" id="UP000001741">
    <property type="component" value="Plasmid p3ABSDF"/>
</dbReference>
<keyword evidence="1" id="KW-0614">Plasmid</keyword>
<sequence length="53" mass="5912">MYLKLLLYRLNESGHPIEFEKANLPQGLSAEIADSFRGWGIELSGKIAKSTAF</sequence>
<evidence type="ECO:0000313" key="3">
    <source>
        <dbReference type="Proteomes" id="UP000001741"/>
    </source>
</evidence>
<geneLocation type="plasmid" evidence="1 3">
    <name>p2ABSDF</name>
</geneLocation>
<dbReference type="KEGG" id="abm:ABSDF_p20007"/>
<geneLocation type="plasmid" evidence="2 3">
    <name>p3ABSDF</name>
</geneLocation>
<dbReference type="Proteomes" id="UP000001741">
    <property type="component" value="Plasmid p2ABSDF"/>
</dbReference>
<dbReference type="EMBL" id="CU468233">
    <property type="protein sequence ID" value="CAP03000.1"/>
    <property type="molecule type" value="Genomic_DNA"/>
</dbReference>
<organism evidence="1 3">
    <name type="scientific">Acinetobacter baumannii (strain SDF)</name>
    <dbReference type="NCBI Taxonomy" id="509170"/>
    <lineage>
        <taxon>Bacteria</taxon>
        <taxon>Pseudomonadati</taxon>
        <taxon>Pseudomonadota</taxon>
        <taxon>Gammaproteobacteria</taxon>
        <taxon>Moraxellales</taxon>
        <taxon>Moraxellaceae</taxon>
        <taxon>Acinetobacter</taxon>
        <taxon>Acinetobacter calcoaceticus/baumannii complex</taxon>
    </lineage>
</organism>
<protein>
    <submittedName>
        <fullName evidence="1">Uncharacterized protein</fullName>
    </submittedName>
</protein>
<dbReference type="KEGG" id="abm:ABSDF_p30026"/>
<gene>
    <name evidence="1" type="ORF">ABSDF_p20007</name>
    <name evidence="2" type="ORF">ABSDF_p30026</name>
</gene>
<name>B0VVC0_ACIBS</name>
<proteinExistence type="predicted"/>
<evidence type="ECO:0000313" key="1">
    <source>
        <dbReference type="EMBL" id="CAP02950.1"/>
    </source>
</evidence>
<reference evidence="1" key="2">
    <citation type="submission" date="2008-02" db="EMBL/GenBank/DDBJ databases">
        <authorList>
            <person name="Genoscope - CEA"/>
        </authorList>
    </citation>
    <scope>NUCLEOTIDE SEQUENCE</scope>
    <source>
        <strain evidence="1">SDF</strain>
        <plasmid evidence="1">p2ABSDF</plasmid>
        <plasmid evidence="2">p3ABSDF</plasmid>
    </source>
</reference>
<reference evidence="1 3" key="1">
    <citation type="journal article" date="2008" name="PLoS ONE">
        <title>Comparative analysis of Acinetobacters: three genomes for three lifestyles.</title>
        <authorList>
            <person name="Vallenet D."/>
            <person name="Nordmann P."/>
            <person name="Barbe V."/>
            <person name="Poirel L."/>
            <person name="Mangenot S."/>
            <person name="Bataille E."/>
            <person name="Dossat C."/>
            <person name="Gas S."/>
            <person name="Kreimeyer A."/>
            <person name="Lenoble P."/>
            <person name="Oztas S."/>
            <person name="Poulain J."/>
            <person name="Segurens B."/>
            <person name="Robert C."/>
            <person name="Abergel C."/>
            <person name="Claverie J.M."/>
            <person name="Raoult D."/>
            <person name="Medigue C."/>
            <person name="Weissenbach J."/>
            <person name="Cruveiller S."/>
        </authorList>
    </citation>
    <scope>NUCLEOTIDE SEQUENCE [LARGE SCALE GENOMIC DNA]</scope>
    <source>
        <strain evidence="1 3">SDF</strain>
        <plasmid evidence="3">p2ABSDF</plasmid>
        <plasmid evidence="3">p3ABSDF</plasmid>
    </source>
</reference>
<dbReference type="HOGENOM" id="CLU_3057454_0_0_6"/>